<dbReference type="EMBL" id="AOID01000051">
    <property type="protein sequence ID" value="ELY64417.1"/>
    <property type="molecule type" value="Genomic_DNA"/>
</dbReference>
<dbReference type="InterPro" id="IPR017871">
    <property type="entry name" value="ABC_transporter-like_CS"/>
</dbReference>
<evidence type="ECO:0000256" key="12">
    <source>
        <dbReference type="SAM" id="MobiDB-lite"/>
    </source>
</evidence>
<dbReference type="InterPro" id="IPR003439">
    <property type="entry name" value="ABC_transporter-like_ATP-bd"/>
</dbReference>
<dbReference type="Proteomes" id="UP000011632">
    <property type="component" value="Unassembled WGS sequence"/>
</dbReference>
<evidence type="ECO:0000259" key="13">
    <source>
        <dbReference type="PROSITE" id="PS50893"/>
    </source>
</evidence>
<organism evidence="14 15">
    <name type="scientific">Natrinema versiforme JCM 10478</name>
    <dbReference type="NCBI Taxonomy" id="1227496"/>
    <lineage>
        <taxon>Archaea</taxon>
        <taxon>Methanobacteriati</taxon>
        <taxon>Methanobacteriota</taxon>
        <taxon>Stenosarchaea group</taxon>
        <taxon>Halobacteria</taxon>
        <taxon>Halobacteriales</taxon>
        <taxon>Natrialbaceae</taxon>
        <taxon>Natrinema</taxon>
    </lineage>
</organism>
<dbReference type="InterPro" id="IPR013611">
    <property type="entry name" value="Transp-assoc_OB_typ2"/>
</dbReference>
<evidence type="ECO:0000256" key="2">
    <source>
        <dbReference type="ARBA" id="ARBA00022448"/>
    </source>
</evidence>
<keyword evidence="4" id="KW-0547">Nucleotide-binding</keyword>
<evidence type="ECO:0000256" key="10">
    <source>
        <dbReference type="ARBA" id="ARBA00047936"/>
    </source>
</evidence>
<comment type="subunit">
    <text evidence="7">The complex is composed of two ATP-binding proteins (WtpC), two transmembrane proteins (WtpB) and a solute-binding protein (WtpA).</text>
</comment>
<dbReference type="GO" id="GO:0043190">
    <property type="term" value="C:ATP-binding cassette (ABC) transporter complex"/>
    <property type="evidence" value="ECO:0007669"/>
    <property type="project" value="InterPro"/>
</dbReference>
<evidence type="ECO:0000256" key="5">
    <source>
        <dbReference type="ARBA" id="ARBA00022840"/>
    </source>
</evidence>
<dbReference type="GO" id="GO:1901238">
    <property type="term" value="F:ABC-type tungstate transporter activity"/>
    <property type="evidence" value="ECO:0007669"/>
    <property type="project" value="UniProtKB-EC"/>
</dbReference>
<dbReference type="SMART" id="SM00382">
    <property type="entry name" value="AAA"/>
    <property type="match status" value="1"/>
</dbReference>
<dbReference type="Pfam" id="PF08402">
    <property type="entry name" value="TOBE_2"/>
    <property type="match status" value="1"/>
</dbReference>
<keyword evidence="3" id="KW-0500">Molybdenum</keyword>
<feature type="compositionally biased region" description="Basic and acidic residues" evidence="12">
    <location>
        <begin position="304"/>
        <end position="315"/>
    </location>
</feature>
<dbReference type="PANTHER" id="PTHR42781">
    <property type="entry name" value="SPERMIDINE/PUTRESCINE IMPORT ATP-BINDING PROTEIN POTA"/>
    <property type="match status" value="1"/>
</dbReference>
<dbReference type="SUPFAM" id="SSF52540">
    <property type="entry name" value="P-loop containing nucleoside triphosphate hydrolases"/>
    <property type="match status" value="1"/>
</dbReference>
<dbReference type="PANTHER" id="PTHR42781:SF4">
    <property type="entry name" value="SPERMIDINE_PUTRESCINE IMPORT ATP-BINDING PROTEIN POTA"/>
    <property type="match status" value="1"/>
</dbReference>
<gene>
    <name evidence="14" type="ORF">C489_16729</name>
</gene>
<keyword evidence="15" id="KW-1185">Reference proteome</keyword>
<dbReference type="GO" id="GO:0005524">
    <property type="term" value="F:ATP binding"/>
    <property type="evidence" value="ECO:0007669"/>
    <property type="project" value="UniProtKB-KW"/>
</dbReference>
<dbReference type="SUPFAM" id="SSF50331">
    <property type="entry name" value="MOP-like"/>
    <property type="match status" value="1"/>
</dbReference>
<keyword evidence="5" id="KW-0067">ATP-binding</keyword>
<dbReference type="FunFam" id="3.40.50.300:FF:000425">
    <property type="entry name" value="Probable ABC transporter, ATP-binding subunit"/>
    <property type="match status" value="1"/>
</dbReference>
<proteinExistence type="inferred from homology"/>
<evidence type="ECO:0000256" key="1">
    <source>
        <dbReference type="ARBA" id="ARBA00004202"/>
    </source>
</evidence>
<protein>
    <recommendedName>
        <fullName evidence="9">Molybdate/tungstate import ATP-binding protein WtpC</fullName>
        <ecNumber evidence="8">7.3.2.6</ecNumber>
    </recommendedName>
</protein>
<reference evidence="14 15" key="1">
    <citation type="journal article" date="2014" name="PLoS Genet.">
        <title>Phylogenetically driven sequencing of extremely halophilic archaea reveals strategies for static and dynamic osmo-response.</title>
        <authorList>
            <person name="Becker E.A."/>
            <person name="Seitzer P.M."/>
            <person name="Tritt A."/>
            <person name="Larsen D."/>
            <person name="Krusor M."/>
            <person name="Yao A.I."/>
            <person name="Wu D."/>
            <person name="Madern D."/>
            <person name="Eisen J.A."/>
            <person name="Darling A.E."/>
            <person name="Facciotti M.T."/>
        </authorList>
    </citation>
    <scope>NUCLEOTIDE SEQUENCE [LARGE SCALE GENOMIC DNA]</scope>
    <source>
        <strain evidence="14 15">JCM 10478</strain>
    </source>
</reference>
<comment type="similarity">
    <text evidence="6">Belongs to the ABC transporter superfamily. Sulfate/tungstate importer (TC 3.A.1.6) family.</text>
</comment>
<dbReference type="Gene3D" id="3.40.50.300">
    <property type="entry name" value="P-loop containing nucleotide triphosphate hydrolases"/>
    <property type="match status" value="1"/>
</dbReference>
<keyword evidence="2" id="KW-0813">Transport</keyword>
<comment type="caution">
    <text evidence="14">The sequence shown here is derived from an EMBL/GenBank/DDBJ whole genome shotgun (WGS) entry which is preliminary data.</text>
</comment>
<dbReference type="AlphaFoldDB" id="L9XSA1"/>
<dbReference type="GO" id="GO:0016887">
    <property type="term" value="F:ATP hydrolysis activity"/>
    <property type="evidence" value="ECO:0007669"/>
    <property type="project" value="InterPro"/>
</dbReference>
<dbReference type="OrthoDB" id="18368at2157"/>
<sequence length="385" mass="42109">MSEITLSGLEKRYGDTLAVEDVSVTIDDGELLCLLGPSGSGKSTTLRMLAGLETPTDGEIHIGDEDVTDRPAYERTTATVFQDWALFPHKTVLENVAFGLKMQGTGKDERRERAKEMLERVRMGEYADDDPMNLSGGQKQRVALARALAVNPDVLLLDEPLSNLDKRLSEDMQIELREIHEELEETFVHVTHDQDEAFTLADRIGIMADGSLVQVGEPNEVYENPKNRFIEAFLGDTNFVAGEVERTTAESVHVETELGREVVLPRTGDADDADALTEGESVALSLRPEVLSIEPADAATSDGESDRTQPVRTDGDTTNAVVGTVENVLYRGSTIRYSVAVEDTSVFVERTVADSGAFDAGDEIRISWDGADVLAFRDDGSRVDL</sequence>
<dbReference type="InterPro" id="IPR003593">
    <property type="entry name" value="AAA+_ATPase"/>
</dbReference>
<accession>L9XSA1</accession>
<evidence type="ECO:0000256" key="8">
    <source>
        <dbReference type="ARBA" id="ARBA00039025"/>
    </source>
</evidence>
<dbReference type="RefSeq" id="WP_006432447.1">
    <property type="nucleotide sequence ID" value="NZ_AOID01000051.1"/>
</dbReference>
<dbReference type="EC" id="7.3.2.6" evidence="8"/>
<comment type="function">
    <text evidence="11">Part of the ABC transporter complex WtpABC involved in molybdate/tungstate import. Responsible for energy coupling to the transport system.</text>
</comment>
<evidence type="ECO:0000313" key="15">
    <source>
        <dbReference type="Proteomes" id="UP000011632"/>
    </source>
</evidence>
<evidence type="ECO:0000313" key="14">
    <source>
        <dbReference type="EMBL" id="ELY64417.1"/>
    </source>
</evidence>
<feature type="region of interest" description="Disordered" evidence="12">
    <location>
        <begin position="293"/>
        <end position="317"/>
    </location>
</feature>
<evidence type="ECO:0000256" key="4">
    <source>
        <dbReference type="ARBA" id="ARBA00022741"/>
    </source>
</evidence>
<evidence type="ECO:0000256" key="9">
    <source>
        <dbReference type="ARBA" id="ARBA00041133"/>
    </source>
</evidence>
<evidence type="ECO:0000256" key="6">
    <source>
        <dbReference type="ARBA" id="ARBA00038307"/>
    </source>
</evidence>
<comment type="subcellular location">
    <subcellularLocation>
        <location evidence="1">Cell membrane</location>
        <topology evidence="1">Peripheral membrane protein</topology>
    </subcellularLocation>
</comment>
<dbReference type="PROSITE" id="PS50893">
    <property type="entry name" value="ABC_TRANSPORTER_2"/>
    <property type="match status" value="1"/>
</dbReference>
<dbReference type="STRING" id="1227496.C489_16729"/>
<evidence type="ECO:0000256" key="7">
    <source>
        <dbReference type="ARBA" id="ARBA00038781"/>
    </source>
</evidence>
<dbReference type="InterPro" id="IPR027417">
    <property type="entry name" value="P-loop_NTPase"/>
</dbReference>
<evidence type="ECO:0000256" key="11">
    <source>
        <dbReference type="ARBA" id="ARBA00057369"/>
    </source>
</evidence>
<feature type="domain" description="ABC transporter" evidence="13">
    <location>
        <begin position="4"/>
        <end position="234"/>
    </location>
</feature>
<dbReference type="InterPro" id="IPR008995">
    <property type="entry name" value="Mo/tungstate-bd_C_term_dom"/>
</dbReference>
<comment type="catalytic activity">
    <reaction evidence="10">
        <text>tungstate(in) + ATP + H2O = tungstate(out) + ADP + phosphate + H(+)</text>
        <dbReference type="Rhea" id="RHEA:35027"/>
        <dbReference type="ChEBI" id="CHEBI:15377"/>
        <dbReference type="ChEBI" id="CHEBI:15378"/>
        <dbReference type="ChEBI" id="CHEBI:30616"/>
        <dbReference type="ChEBI" id="CHEBI:43474"/>
        <dbReference type="ChEBI" id="CHEBI:46502"/>
        <dbReference type="ChEBI" id="CHEBI:456216"/>
        <dbReference type="EC" id="7.3.2.6"/>
    </reaction>
</comment>
<evidence type="ECO:0000256" key="3">
    <source>
        <dbReference type="ARBA" id="ARBA00022505"/>
    </source>
</evidence>
<dbReference type="Pfam" id="PF00005">
    <property type="entry name" value="ABC_tran"/>
    <property type="match status" value="1"/>
</dbReference>
<dbReference type="InterPro" id="IPR050093">
    <property type="entry name" value="ABC_SmlMolc_Importer"/>
</dbReference>
<dbReference type="Gene3D" id="2.40.50.100">
    <property type="match status" value="1"/>
</dbReference>
<dbReference type="PATRIC" id="fig|1227496.3.peg.3371"/>
<name>L9XSA1_9EURY</name>
<dbReference type="PROSITE" id="PS00211">
    <property type="entry name" value="ABC_TRANSPORTER_1"/>
    <property type="match status" value="1"/>
</dbReference>